<dbReference type="SUPFAM" id="SSF51905">
    <property type="entry name" value="FAD/NAD(P)-binding domain"/>
    <property type="match status" value="1"/>
</dbReference>
<feature type="domain" description="FAD dependent oxidoreductase" evidence="7">
    <location>
        <begin position="9"/>
        <end position="363"/>
    </location>
</feature>
<dbReference type="InterPro" id="IPR000447">
    <property type="entry name" value="G3P_DH_FAD-dep"/>
</dbReference>
<comment type="similarity">
    <text evidence="2">Belongs to the FAD-dependent glycerol-3-phosphate dehydrogenase family.</text>
</comment>
<dbReference type="PANTHER" id="PTHR13847:SF287">
    <property type="entry name" value="FAD-DEPENDENT OXIDOREDUCTASE DOMAIN-CONTAINING PROTEIN 1"/>
    <property type="match status" value="1"/>
</dbReference>
<gene>
    <name evidence="8" type="primary">hcnC</name>
    <name evidence="8" type="ORF">RN50_00657</name>
</gene>
<evidence type="ECO:0000256" key="2">
    <source>
        <dbReference type="ARBA" id="ARBA00007330"/>
    </source>
</evidence>
<comment type="caution">
    <text evidence="8">The sequence shown here is derived from an EMBL/GenBank/DDBJ whole genome shotgun (WGS) entry which is preliminary data.</text>
</comment>
<sequence length="388" mass="40083">MGSSTARADVVIVGAGVVGAATAFFAAAAGLRTIVVERGSIASGTSSRCEGNILVSDKEVGPELELSLYSQRVWREDLAEHAALWEFESKGGLVVAGSAASMAGLTALVGHQRELGIRAEIIDGNPGLREVEPYINPALVGGAFYPDDAQVQPLLATHHLLRLAIAHGAELHTRTAVHGILTDHGRAVGVDTSIGRISAGAVVNCAGPWSGELAALAGVHLPVLPRRGFVLVTEPVPITVHHKVYAAEYVGDVASSDAGLQVSPVVEGTPSGTILLGASRERVGFDRSFSAEAVARIAASGLGLFPALRDVGVQRAYSGFRPYCPDHLPAIGEDARLPGLWHAAGHEGAGVGLSVGTGKLLSQALRSQATDLDLTAFRPDRLEGLVAA</sequence>
<reference evidence="8 9" key="1">
    <citation type="submission" date="2015-02" db="EMBL/GenBank/DDBJ databases">
        <title>Draft genome sequences of ten Microbacterium spp. with emphasis on heavy metal contaminated environments.</title>
        <authorList>
            <person name="Corretto E."/>
        </authorList>
    </citation>
    <scope>NUCLEOTIDE SEQUENCE [LARGE SCALE GENOMIC DNA]</scope>
    <source>
        <strain evidence="8 9">DSM 12966</strain>
    </source>
</reference>
<dbReference type="GeneID" id="94443007"/>
<dbReference type="RefSeq" id="WP_045253082.1">
    <property type="nucleotide sequence ID" value="NZ_CAKKLS010000032.1"/>
</dbReference>
<accession>A0A0F0KWS0</accession>
<comment type="cofactor">
    <cofactor evidence="1">
        <name>FAD</name>
        <dbReference type="ChEBI" id="CHEBI:57692"/>
    </cofactor>
</comment>
<dbReference type="EMBL" id="JYIU01000031">
    <property type="protein sequence ID" value="KJL24545.1"/>
    <property type="molecule type" value="Genomic_DNA"/>
</dbReference>
<feature type="transmembrane region" description="Helical" evidence="6">
    <location>
        <begin position="12"/>
        <end position="31"/>
    </location>
</feature>
<dbReference type="GO" id="GO:0004368">
    <property type="term" value="F:glycerol-3-phosphate dehydrogenase (quinone) activity"/>
    <property type="evidence" value="ECO:0007669"/>
    <property type="project" value="InterPro"/>
</dbReference>
<dbReference type="PANTHER" id="PTHR13847">
    <property type="entry name" value="SARCOSINE DEHYDROGENASE-RELATED"/>
    <property type="match status" value="1"/>
</dbReference>
<evidence type="ECO:0000256" key="4">
    <source>
        <dbReference type="ARBA" id="ARBA00022827"/>
    </source>
</evidence>
<evidence type="ECO:0000256" key="1">
    <source>
        <dbReference type="ARBA" id="ARBA00001974"/>
    </source>
</evidence>
<protein>
    <submittedName>
        <fullName evidence="8">Hydrogen cyanide synthase subunit HcnC</fullName>
        <ecNumber evidence="8">1.4.99.5</ecNumber>
    </submittedName>
</protein>
<dbReference type="Proteomes" id="UP000033572">
    <property type="component" value="Unassembled WGS sequence"/>
</dbReference>
<keyword evidence="5 8" id="KW-0560">Oxidoreductase</keyword>
<evidence type="ECO:0000313" key="9">
    <source>
        <dbReference type="Proteomes" id="UP000033572"/>
    </source>
</evidence>
<dbReference type="PATRIC" id="fig|104336.4.peg.677"/>
<evidence type="ECO:0000256" key="6">
    <source>
        <dbReference type="SAM" id="Phobius"/>
    </source>
</evidence>
<keyword evidence="6" id="KW-1133">Transmembrane helix</keyword>
<proteinExistence type="inferred from homology"/>
<keyword evidence="6" id="KW-0472">Membrane</keyword>
<dbReference type="EC" id="1.4.99.5" evidence="8"/>
<dbReference type="PRINTS" id="PR01001">
    <property type="entry name" value="FADG3PDH"/>
</dbReference>
<keyword evidence="4" id="KW-0274">FAD</keyword>
<dbReference type="AlphaFoldDB" id="A0A0F0KWS0"/>
<name>A0A0F0KWS0_9MICO</name>
<dbReference type="KEGG" id="mfol:DXT68_01240"/>
<dbReference type="Pfam" id="PF01266">
    <property type="entry name" value="DAO"/>
    <property type="match status" value="1"/>
</dbReference>
<dbReference type="GO" id="GO:0050622">
    <property type="term" value="F:glycine dehydrogenase (cyanide-forming) activity"/>
    <property type="evidence" value="ECO:0007669"/>
    <property type="project" value="UniProtKB-EC"/>
</dbReference>
<dbReference type="GO" id="GO:0006072">
    <property type="term" value="P:glycerol-3-phosphate metabolic process"/>
    <property type="evidence" value="ECO:0007669"/>
    <property type="project" value="InterPro"/>
</dbReference>
<dbReference type="Gene3D" id="3.30.9.10">
    <property type="entry name" value="D-Amino Acid Oxidase, subunit A, domain 2"/>
    <property type="match status" value="1"/>
</dbReference>
<keyword evidence="6" id="KW-0812">Transmembrane</keyword>
<keyword evidence="3" id="KW-0285">Flavoprotein</keyword>
<evidence type="ECO:0000313" key="8">
    <source>
        <dbReference type="EMBL" id="KJL24545.1"/>
    </source>
</evidence>
<organism evidence="8 9">
    <name type="scientific">Microbacterium foliorum</name>
    <dbReference type="NCBI Taxonomy" id="104336"/>
    <lineage>
        <taxon>Bacteria</taxon>
        <taxon>Bacillati</taxon>
        <taxon>Actinomycetota</taxon>
        <taxon>Actinomycetes</taxon>
        <taxon>Micrococcales</taxon>
        <taxon>Microbacteriaceae</taxon>
        <taxon>Microbacterium</taxon>
    </lineage>
</organism>
<evidence type="ECO:0000256" key="3">
    <source>
        <dbReference type="ARBA" id="ARBA00022630"/>
    </source>
</evidence>
<dbReference type="InterPro" id="IPR006076">
    <property type="entry name" value="FAD-dep_OxRdtase"/>
</dbReference>
<dbReference type="GO" id="GO:0005737">
    <property type="term" value="C:cytoplasm"/>
    <property type="evidence" value="ECO:0007669"/>
    <property type="project" value="TreeGrafter"/>
</dbReference>
<dbReference type="Gene3D" id="3.50.50.60">
    <property type="entry name" value="FAD/NAD(P)-binding domain"/>
    <property type="match status" value="1"/>
</dbReference>
<dbReference type="SUPFAM" id="SSF54373">
    <property type="entry name" value="FAD-linked reductases, C-terminal domain"/>
    <property type="match status" value="1"/>
</dbReference>
<evidence type="ECO:0000259" key="7">
    <source>
        <dbReference type="Pfam" id="PF01266"/>
    </source>
</evidence>
<evidence type="ECO:0000256" key="5">
    <source>
        <dbReference type="ARBA" id="ARBA00023002"/>
    </source>
</evidence>
<dbReference type="InterPro" id="IPR036188">
    <property type="entry name" value="FAD/NAD-bd_sf"/>
</dbReference>
<keyword evidence="9" id="KW-1185">Reference proteome</keyword>